<accession>B3E7C2</accession>
<dbReference type="KEGG" id="glo:Glov_2726"/>
<sequence>MNKKLLKFLILIGGGALAGGIFGWMSRCAGGGS</sequence>
<evidence type="ECO:0000313" key="1">
    <source>
        <dbReference type="EMBL" id="ACD96439.1"/>
    </source>
</evidence>
<dbReference type="EMBL" id="CP001089">
    <property type="protein sequence ID" value="ACD96439.1"/>
    <property type="molecule type" value="Genomic_DNA"/>
</dbReference>
<keyword evidence="2" id="KW-1185">Reference proteome</keyword>
<dbReference type="AlphaFoldDB" id="B3E7C2"/>
<organism evidence="1 2">
    <name type="scientific">Trichlorobacter lovleyi (strain ATCC BAA-1151 / DSM 17278 / SZ)</name>
    <name type="common">Geobacter lovleyi</name>
    <dbReference type="NCBI Taxonomy" id="398767"/>
    <lineage>
        <taxon>Bacteria</taxon>
        <taxon>Pseudomonadati</taxon>
        <taxon>Thermodesulfobacteriota</taxon>
        <taxon>Desulfuromonadia</taxon>
        <taxon>Geobacterales</taxon>
        <taxon>Geobacteraceae</taxon>
        <taxon>Trichlorobacter</taxon>
    </lineage>
</organism>
<proteinExistence type="predicted"/>
<dbReference type="Proteomes" id="UP000002420">
    <property type="component" value="Chromosome"/>
</dbReference>
<gene>
    <name evidence="1" type="ordered locus">Glov_2726</name>
</gene>
<dbReference type="HOGENOM" id="CLU_3382048_0_0_7"/>
<name>B3E7C2_TRIL1</name>
<protein>
    <submittedName>
        <fullName evidence="1">Uncharacterized protein</fullName>
    </submittedName>
</protein>
<reference evidence="1 2" key="1">
    <citation type="submission" date="2008-05" db="EMBL/GenBank/DDBJ databases">
        <title>Complete sequence of chromosome of Geobacter lovleyi SZ.</title>
        <authorList>
            <consortium name="US DOE Joint Genome Institute"/>
            <person name="Lucas S."/>
            <person name="Copeland A."/>
            <person name="Lapidus A."/>
            <person name="Glavina del Rio T."/>
            <person name="Dalin E."/>
            <person name="Tice H."/>
            <person name="Bruce D."/>
            <person name="Goodwin L."/>
            <person name="Pitluck S."/>
            <person name="Chertkov O."/>
            <person name="Meincke L."/>
            <person name="Brettin T."/>
            <person name="Detter J.C."/>
            <person name="Han C."/>
            <person name="Tapia R."/>
            <person name="Kuske C.R."/>
            <person name="Schmutz J."/>
            <person name="Larimer F."/>
            <person name="Land M."/>
            <person name="Hauser L."/>
            <person name="Kyrpides N."/>
            <person name="Mikhailova N."/>
            <person name="Sung Y."/>
            <person name="Fletcher K.E."/>
            <person name="Ritalahti K.M."/>
            <person name="Loeffler F.E."/>
            <person name="Richardson P."/>
        </authorList>
    </citation>
    <scope>NUCLEOTIDE SEQUENCE [LARGE SCALE GENOMIC DNA]</scope>
    <source>
        <strain evidence="2">ATCC BAA-1151 / DSM 17278 / SZ</strain>
    </source>
</reference>
<dbReference type="STRING" id="398767.Glov_2726"/>
<evidence type="ECO:0000313" key="2">
    <source>
        <dbReference type="Proteomes" id="UP000002420"/>
    </source>
</evidence>